<feature type="region of interest" description="Disordered" evidence="1">
    <location>
        <begin position="42"/>
        <end position="129"/>
    </location>
</feature>
<reference evidence="3" key="1">
    <citation type="submission" date="2016-10" db="EMBL/GenBank/DDBJ databases">
        <authorList>
            <person name="Varghese N."/>
        </authorList>
    </citation>
    <scope>NUCLEOTIDE SEQUENCE [LARGE SCALE GENOMIC DNA]</scope>
    <source>
        <strain evidence="3">92MFCol6.1</strain>
    </source>
</reference>
<protein>
    <submittedName>
        <fullName evidence="2">Uncharacterized protein</fullName>
    </submittedName>
</protein>
<proteinExistence type="predicted"/>
<name>A0A1W1GYH7_9GAMM</name>
<organism evidence="2 3">
    <name type="scientific">Stenotrophomonas indicatrix</name>
    <dbReference type="NCBI Taxonomy" id="2045451"/>
    <lineage>
        <taxon>Bacteria</taxon>
        <taxon>Pseudomonadati</taxon>
        <taxon>Pseudomonadota</taxon>
        <taxon>Gammaproteobacteria</taxon>
        <taxon>Lysobacterales</taxon>
        <taxon>Lysobacteraceae</taxon>
        <taxon>Stenotrophomonas</taxon>
    </lineage>
</organism>
<dbReference type="Proteomes" id="UP000191133">
    <property type="component" value="Unassembled WGS sequence"/>
</dbReference>
<feature type="compositionally biased region" description="Basic and acidic residues" evidence="1">
    <location>
        <begin position="63"/>
        <end position="84"/>
    </location>
</feature>
<evidence type="ECO:0000256" key="1">
    <source>
        <dbReference type="SAM" id="MobiDB-lite"/>
    </source>
</evidence>
<evidence type="ECO:0000313" key="2">
    <source>
        <dbReference type="EMBL" id="SLM24396.1"/>
    </source>
</evidence>
<sequence>MASPAPTVLLCQLARRGWPLLVAALLTLWLGWSALQEGRSTLTDAPGTYVQGVAPSSPPYSLPHEHAMQRAESEPEGSRGDKPPVLRRLCLQRPEHAPADAPTPAMPDPLVPVIDRRQPPSHAPPAQLA</sequence>
<accession>A0A1W1GYH7</accession>
<dbReference type="EMBL" id="FWEU01000002">
    <property type="protein sequence ID" value="SLM24396.1"/>
    <property type="molecule type" value="Genomic_DNA"/>
</dbReference>
<gene>
    <name evidence="2" type="ORF">SAMN04488690_2117</name>
</gene>
<dbReference type="AlphaFoldDB" id="A0A1W1GYH7"/>
<evidence type="ECO:0000313" key="3">
    <source>
        <dbReference type="Proteomes" id="UP000191133"/>
    </source>
</evidence>